<evidence type="ECO:0000313" key="3">
    <source>
        <dbReference type="Proteomes" id="UP000265520"/>
    </source>
</evidence>
<feature type="compositionally biased region" description="Acidic residues" evidence="1">
    <location>
        <begin position="1"/>
        <end position="14"/>
    </location>
</feature>
<feature type="non-terminal residue" evidence="2">
    <location>
        <position position="1"/>
    </location>
</feature>
<keyword evidence="3" id="KW-1185">Reference proteome</keyword>
<name>A0A392TYP3_9FABA</name>
<accession>A0A392TYP3</accession>
<proteinExistence type="predicted"/>
<dbReference type="AlphaFoldDB" id="A0A392TYP3"/>
<evidence type="ECO:0000256" key="1">
    <source>
        <dbReference type="SAM" id="MobiDB-lite"/>
    </source>
</evidence>
<sequence>DDVVADSEYEDEDSGTSGSDSV</sequence>
<reference evidence="2 3" key="1">
    <citation type="journal article" date="2018" name="Front. Plant Sci.">
        <title>Red Clover (Trifolium pratense) and Zigzag Clover (T. medium) - A Picture of Genomic Similarities and Differences.</title>
        <authorList>
            <person name="Dluhosova J."/>
            <person name="Istvanek J."/>
            <person name="Nedelnik J."/>
            <person name="Repkova J."/>
        </authorList>
    </citation>
    <scope>NUCLEOTIDE SEQUENCE [LARGE SCALE GENOMIC DNA]</scope>
    <source>
        <strain evidence="3">cv. 10/8</strain>
        <tissue evidence="2">Leaf</tissue>
    </source>
</reference>
<feature type="region of interest" description="Disordered" evidence="1">
    <location>
        <begin position="1"/>
        <end position="22"/>
    </location>
</feature>
<dbReference type="Proteomes" id="UP000265520">
    <property type="component" value="Unassembled WGS sequence"/>
</dbReference>
<evidence type="ECO:0000313" key="2">
    <source>
        <dbReference type="EMBL" id="MCI66303.1"/>
    </source>
</evidence>
<comment type="caution">
    <text evidence="2">The sequence shown here is derived from an EMBL/GenBank/DDBJ whole genome shotgun (WGS) entry which is preliminary data.</text>
</comment>
<organism evidence="2 3">
    <name type="scientific">Trifolium medium</name>
    <dbReference type="NCBI Taxonomy" id="97028"/>
    <lineage>
        <taxon>Eukaryota</taxon>
        <taxon>Viridiplantae</taxon>
        <taxon>Streptophyta</taxon>
        <taxon>Embryophyta</taxon>
        <taxon>Tracheophyta</taxon>
        <taxon>Spermatophyta</taxon>
        <taxon>Magnoliopsida</taxon>
        <taxon>eudicotyledons</taxon>
        <taxon>Gunneridae</taxon>
        <taxon>Pentapetalae</taxon>
        <taxon>rosids</taxon>
        <taxon>fabids</taxon>
        <taxon>Fabales</taxon>
        <taxon>Fabaceae</taxon>
        <taxon>Papilionoideae</taxon>
        <taxon>50 kb inversion clade</taxon>
        <taxon>NPAAA clade</taxon>
        <taxon>Hologalegina</taxon>
        <taxon>IRL clade</taxon>
        <taxon>Trifolieae</taxon>
        <taxon>Trifolium</taxon>
    </lineage>
</organism>
<protein>
    <submittedName>
        <fullName evidence="2">Uncharacterized protein</fullName>
    </submittedName>
</protein>
<dbReference type="EMBL" id="LXQA010692920">
    <property type="protein sequence ID" value="MCI66303.1"/>
    <property type="molecule type" value="Genomic_DNA"/>
</dbReference>